<reference evidence="2" key="1">
    <citation type="journal article" date="2020" name="Stud. Mycol.">
        <title>101 Dothideomycetes genomes: a test case for predicting lifestyles and emergence of pathogens.</title>
        <authorList>
            <person name="Haridas S."/>
            <person name="Albert R."/>
            <person name="Binder M."/>
            <person name="Bloem J."/>
            <person name="Labutti K."/>
            <person name="Salamov A."/>
            <person name="Andreopoulos B."/>
            <person name="Baker S."/>
            <person name="Barry K."/>
            <person name="Bills G."/>
            <person name="Bluhm B."/>
            <person name="Cannon C."/>
            <person name="Castanera R."/>
            <person name="Culley D."/>
            <person name="Daum C."/>
            <person name="Ezra D."/>
            <person name="Gonzalez J."/>
            <person name="Henrissat B."/>
            <person name="Kuo A."/>
            <person name="Liang C."/>
            <person name="Lipzen A."/>
            <person name="Lutzoni F."/>
            <person name="Magnuson J."/>
            <person name="Mondo S."/>
            <person name="Nolan M."/>
            <person name="Ohm R."/>
            <person name="Pangilinan J."/>
            <person name="Park H.-J."/>
            <person name="Ramirez L."/>
            <person name="Alfaro M."/>
            <person name="Sun H."/>
            <person name="Tritt A."/>
            <person name="Yoshinaga Y."/>
            <person name="Zwiers L.-H."/>
            <person name="Turgeon B."/>
            <person name="Goodwin S."/>
            <person name="Spatafora J."/>
            <person name="Crous P."/>
            <person name="Grigoriev I."/>
        </authorList>
    </citation>
    <scope>NUCLEOTIDE SEQUENCE</scope>
    <source>
        <strain evidence="2">SCOH1-5</strain>
    </source>
</reference>
<feature type="compositionally biased region" description="Basic and acidic residues" evidence="1">
    <location>
        <begin position="46"/>
        <end position="72"/>
    </location>
</feature>
<evidence type="ECO:0000313" key="2">
    <source>
        <dbReference type="EMBL" id="KAF2210137.1"/>
    </source>
</evidence>
<feature type="region of interest" description="Disordered" evidence="1">
    <location>
        <begin position="1"/>
        <end position="24"/>
    </location>
</feature>
<sequence length="236" mass="26400">MCRSQADVHVREGKPEPGFNDRDDGTCWIAKTLAKLNATPTSASPSEKEGKSDKVDVEQREGGRKTCMRDSGCRRRPNARRCNARSILPLSGRGNLVTRGSLSSKMANEGFIQRRLMDGRDAEWPARQARNRPLSRWYCHELAGLSERSPVVCHHLRHEGQRWKSGPYRLARWTQSRISLMQDTLAIDSIDANQSCHGSCLCSLVLSRPPGLERSMGAVVLLAFHMAFIAMLRCAV</sequence>
<dbReference type="EMBL" id="ML992683">
    <property type="protein sequence ID" value="KAF2210137.1"/>
    <property type="molecule type" value="Genomic_DNA"/>
</dbReference>
<protein>
    <submittedName>
        <fullName evidence="2">Uncharacterized protein</fullName>
    </submittedName>
</protein>
<dbReference type="AlphaFoldDB" id="A0A6A6F9R7"/>
<gene>
    <name evidence="2" type="ORF">CERZMDRAFT_86445</name>
</gene>
<evidence type="ECO:0000313" key="3">
    <source>
        <dbReference type="Proteomes" id="UP000799539"/>
    </source>
</evidence>
<organism evidence="2 3">
    <name type="scientific">Cercospora zeae-maydis SCOH1-5</name>
    <dbReference type="NCBI Taxonomy" id="717836"/>
    <lineage>
        <taxon>Eukaryota</taxon>
        <taxon>Fungi</taxon>
        <taxon>Dikarya</taxon>
        <taxon>Ascomycota</taxon>
        <taxon>Pezizomycotina</taxon>
        <taxon>Dothideomycetes</taxon>
        <taxon>Dothideomycetidae</taxon>
        <taxon>Mycosphaerellales</taxon>
        <taxon>Mycosphaerellaceae</taxon>
        <taxon>Cercospora</taxon>
    </lineage>
</organism>
<accession>A0A6A6F9R7</accession>
<keyword evidence="3" id="KW-1185">Reference proteome</keyword>
<evidence type="ECO:0000256" key="1">
    <source>
        <dbReference type="SAM" id="MobiDB-lite"/>
    </source>
</evidence>
<feature type="region of interest" description="Disordered" evidence="1">
    <location>
        <begin position="38"/>
        <end position="72"/>
    </location>
</feature>
<proteinExistence type="predicted"/>
<name>A0A6A6F9R7_9PEZI</name>
<dbReference type="Proteomes" id="UP000799539">
    <property type="component" value="Unassembled WGS sequence"/>
</dbReference>